<keyword evidence="1" id="KW-0813">Transport</keyword>
<dbReference type="SUPFAM" id="SSF52540">
    <property type="entry name" value="P-loop containing nucleoside triphosphate hydrolases"/>
    <property type="match status" value="1"/>
</dbReference>
<proteinExistence type="predicted"/>
<dbReference type="GO" id="GO:0005524">
    <property type="term" value="F:ATP binding"/>
    <property type="evidence" value="ECO:0007669"/>
    <property type="project" value="UniProtKB-KW"/>
</dbReference>
<organism evidence="5 6">
    <name type="scientific">Acidiphilium cryptum (strain JF-5)</name>
    <dbReference type="NCBI Taxonomy" id="349163"/>
    <lineage>
        <taxon>Bacteria</taxon>
        <taxon>Pseudomonadati</taxon>
        <taxon>Pseudomonadota</taxon>
        <taxon>Alphaproteobacteria</taxon>
        <taxon>Acetobacterales</taxon>
        <taxon>Acidocellaceae</taxon>
        <taxon>Acidiphilium</taxon>
    </lineage>
</organism>
<dbReference type="PROSITE" id="PS50893">
    <property type="entry name" value="ABC_TRANSPORTER_2"/>
    <property type="match status" value="1"/>
</dbReference>
<dbReference type="RefSeq" id="WP_011941908.1">
    <property type="nucleotide sequence ID" value="NC_009484.1"/>
</dbReference>
<dbReference type="Pfam" id="PF00005">
    <property type="entry name" value="ABC_tran"/>
    <property type="match status" value="1"/>
</dbReference>
<dbReference type="GO" id="GO:0016887">
    <property type="term" value="F:ATP hydrolysis activity"/>
    <property type="evidence" value="ECO:0007669"/>
    <property type="project" value="InterPro"/>
</dbReference>
<dbReference type="eggNOG" id="COG4175">
    <property type="taxonomic scope" value="Bacteria"/>
</dbReference>
<evidence type="ECO:0000256" key="3">
    <source>
        <dbReference type="ARBA" id="ARBA00022840"/>
    </source>
</evidence>
<keyword evidence="2" id="KW-0547">Nucleotide-binding</keyword>
<evidence type="ECO:0000256" key="1">
    <source>
        <dbReference type="ARBA" id="ARBA00022448"/>
    </source>
</evidence>
<dbReference type="InterPro" id="IPR051921">
    <property type="entry name" value="ABC_osmolyte_uptake_ATP-bind"/>
</dbReference>
<dbReference type="Gene3D" id="3.40.50.300">
    <property type="entry name" value="P-loop containing nucleotide triphosphate hydrolases"/>
    <property type="match status" value="1"/>
</dbReference>
<keyword evidence="3" id="KW-0067">ATP-binding</keyword>
<keyword evidence="6" id="KW-1185">Reference proteome</keyword>
<dbReference type="PROSITE" id="PS00211">
    <property type="entry name" value="ABC_TRANSPORTER_1"/>
    <property type="match status" value="1"/>
</dbReference>
<dbReference type="InterPro" id="IPR027417">
    <property type="entry name" value="P-loop_NTPase"/>
</dbReference>
<dbReference type="PANTHER" id="PTHR43869">
    <property type="entry name" value="GLYCINE BETAINE/PROLINE BETAINE TRANSPORT SYSTEM ATP-BINDING PROTEIN PROV"/>
    <property type="match status" value="1"/>
</dbReference>
<dbReference type="PANTHER" id="PTHR43869:SF1">
    <property type="entry name" value="GLYCINE BETAINE_PROLINE BETAINE TRANSPORT SYSTEM ATP-BINDING PROTEIN PROV"/>
    <property type="match status" value="1"/>
</dbReference>
<evidence type="ECO:0000256" key="2">
    <source>
        <dbReference type="ARBA" id="ARBA00022741"/>
    </source>
</evidence>
<feature type="domain" description="ABC transporter" evidence="4">
    <location>
        <begin position="39"/>
        <end position="279"/>
    </location>
</feature>
<dbReference type="AlphaFoldDB" id="A5FX74"/>
<evidence type="ECO:0000313" key="6">
    <source>
        <dbReference type="Proteomes" id="UP000000245"/>
    </source>
</evidence>
<dbReference type="GO" id="GO:0015697">
    <property type="term" value="P:quaternary ammonium group transport"/>
    <property type="evidence" value="ECO:0007669"/>
    <property type="project" value="UniProtKB-ARBA"/>
</dbReference>
<dbReference type="SMART" id="SM00382">
    <property type="entry name" value="AAA"/>
    <property type="match status" value="1"/>
</dbReference>
<protein>
    <submittedName>
        <fullName evidence="5">Glycine betaine/L-proline ABC transporter, ATPase subunit</fullName>
    </submittedName>
</protein>
<dbReference type="InterPro" id="IPR003593">
    <property type="entry name" value="AAA+_ATPase"/>
</dbReference>
<dbReference type="Proteomes" id="UP000000245">
    <property type="component" value="Chromosome"/>
</dbReference>
<evidence type="ECO:0000259" key="4">
    <source>
        <dbReference type="PROSITE" id="PS50893"/>
    </source>
</evidence>
<dbReference type="HOGENOM" id="CLU_000604_2_2_5"/>
<reference evidence="5 6" key="1">
    <citation type="submission" date="2007-05" db="EMBL/GenBank/DDBJ databases">
        <title>Complete sequence of chromosome of Acidiphilium cryptum JF-5.</title>
        <authorList>
            <consortium name="US DOE Joint Genome Institute"/>
            <person name="Copeland A."/>
            <person name="Lucas S."/>
            <person name="Lapidus A."/>
            <person name="Barry K."/>
            <person name="Detter J.C."/>
            <person name="Glavina del Rio T."/>
            <person name="Hammon N."/>
            <person name="Israni S."/>
            <person name="Dalin E."/>
            <person name="Tice H."/>
            <person name="Pitluck S."/>
            <person name="Sims D."/>
            <person name="Brettin T."/>
            <person name="Bruce D."/>
            <person name="Han C."/>
            <person name="Schmutz J."/>
            <person name="Larimer F."/>
            <person name="Land M."/>
            <person name="Hauser L."/>
            <person name="Kyrpides N."/>
            <person name="Kim E."/>
            <person name="Magnuson T."/>
            <person name="Richardson P."/>
        </authorList>
    </citation>
    <scope>NUCLEOTIDE SEQUENCE [LARGE SCALE GENOMIC DNA]</scope>
    <source>
        <strain evidence="5 6">JF-5</strain>
    </source>
</reference>
<accession>A5FX74</accession>
<name>A5FX74_ACICJ</name>
<dbReference type="InterPro" id="IPR017871">
    <property type="entry name" value="ABC_transporter-like_CS"/>
</dbReference>
<dbReference type="FunFam" id="3.40.50.300:FF:000425">
    <property type="entry name" value="Probable ABC transporter, ATP-binding subunit"/>
    <property type="match status" value="1"/>
</dbReference>
<sequence>MSTEFAARFENVDILFPPAEGRAGRTRLAAATAMLDAGKTRADIIESTGVVVGAADVNLEIAKGEIFVIMGLSGSGKTTVLRAVNGLNRISRGRILIRHGDQTVDMTNPAPAALRALRNRAVSMVFQQFALLPWRTVRRNVELGLELRRTGAAETREAVDRWLDLVGLLPWAEKHAHELSGGMQQRVGLARALVTDPDILLMDEPFSALDPLIRNKLQDELLSLQQSMHKTIIFVTHDLDEALKLGNRIAIMKDGRVIQVGAPEDIVLRPATDYVAEFVRHMNPLTAIRAASLMRPLDTGDDAQGAQFSFTDDRSHYRLSLRPDGTLDGLSCNGAAIAVHPVDGETATPEGAVGIVETTHLLKDVVEQRQRSGHPVLVAEDGCIVGWCGANEVLDALTHAGRATMTDASPTPALAPS</sequence>
<dbReference type="KEGG" id="acr:Acry_0989"/>
<dbReference type="InterPro" id="IPR003439">
    <property type="entry name" value="ABC_transporter-like_ATP-bd"/>
</dbReference>
<evidence type="ECO:0000313" key="5">
    <source>
        <dbReference type="EMBL" id="ABQ30206.1"/>
    </source>
</evidence>
<gene>
    <name evidence="5" type="ordered locus">Acry_0989</name>
</gene>
<dbReference type="EMBL" id="CP000697">
    <property type="protein sequence ID" value="ABQ30206.1"/>
    <property type="molecule type" value="Genomic_DNA"/>
</dbReference>
<dbReference type="STRING" id="349163.Acry_0989"/>